<dbReference type="InterPro" id="IPR001451">
    <property type="entry name" value="Hexapep"/>
</dbReference>
<gene>
    <name evidence="7" type="primary">lpxD</name>
    <name evidence="7" type="ORF">C6Y53_01170</name>
</gene>
<dbReference type="EC" id="2.3.1.191" evidence="7"/>
<dbReference type="Gene3D" id="2.160.10.10">
    <property type="entry name" value="Hexapeptide repeat proteins"/>
    <property type="match status" value="1"/>
</dbReference>
<dbReference type="Proteomes" id="UP000237655">
    <property type="component" value="Chromosome"/>
</dbReference>
<dbReference type="GO" id="GO:0016020">
    <property type="term" value="C:membrane"/>
    <property type="evidence" value="ECO:0007669"/>
    <property type="project" value="GOC"/>
</dbReference>
<proteinExistence type="predicted"/>
<keyword evidence="8" id="KW-1185">Reference proteome</keyword>
<dbReference type="SUPFAM" id="SSF51161">
    <property type="entry name" value="Trimeric LpxA-like enzymes"/>
    <property type="match status" value="1"/>
</dbReference>
<organism evidence="7 8">
    <name type="scientific">Pukyongiella litopenaei</name>
    <dbReference type="NCBI Taxonomy" id="2605946"/>
    <lineage>
        <taxon>Bacteria</taxon>
        <taxon>Pseudomonadati</taxon>
        <taxon>Pseudomonadota</taxon>
        <taxon>Alphaproteobacteria</taxon>
        <taxon>Rhodobacterales</taxon>
        <taxon>Paracoccaceae</taxon>
        <taxon>Pukyongiella</taxon>
    </lineage>
</organism>
<evidence type="ECO:0000313" key="7">
    <source>
        <dbReference type="EMBL" id="AVO36453.1"/>
    </source>
</evidence>
<dbReference type="Gene3D" id="3.40.1390.10">
    <property type="entry name" value="MurE/MurF, N-terminal domain"/>
    <property type="match status" value="1"/>
</dbReference>
<dbReference type="EMBL" id="CP027665">
    <property type="protein sequence ID" value="AVO36453.1"/>
    <property type="molecule type" value="Genomic_DNA"/>
</dbReference>
<reference evidence="8" key="1">
    <citation type="submission" date="2018-03" db="EMBL/GenBank/DDBJ databases">
        <title>Genomic analysis of the strain SH-1 isolated from shrimp intestine.</title>
        <authorList>
            <person name="Kim Y.-S."/>
            <person name="Kim S.-E."/>
            <person name="Kim K.-H."/>
        </authorList>
    </citation>
    <scope>NUCLEOTIDE SEQUENCE [LARGE SCALE GENOMIC DNA]</scope>
    <source>
        <strain evidence="8">SH-1</strain>
    </source>
</reference>
<dbReference type="InterPro" id="IPR011004">
    <property type="entry name" value="Trimer_LpxA-like_sf"/>
</dbReference>
<evidence type="ECO:0000256" key="1">
    <source>
        <dbReference type="ARBA" id="ARBA00022516"/>
    </source>
</evidence>
<dbReference type="PROSITE" id="PS00101">
    <property type="entry name" value="HEXAPEP_TRANSFERASES"/>
    <property type="match status" value="1"/>
</dbReference>
<dbReference type="InterPro" id="IPR018357">
    <property type="entry name" value="Hexapep_transf_CS"/>
</dbReference>
<keyword evidence="6 7" id="KW-0012">Acyltransferase</keyword>
<dbReference type="GO" id="GO:0103118">
    <property type="term" value="F:UDP-3-O-[(3R)-3-hydroxyacyl]-glucosamine N-acyltransferase activity"/>
    <property type="evidence" value="ECO:0007669"/>
    <property type="project" value="UniProtKB-EC"/>
</dbReference>
<evidence type="ECO:0000256" key="4">
    <source>
        <dbReference type="ARBA" id="ARBA00022737"/>
    </source>
</evidence>
<evidence type="ECO:0000313" key="8">
    <source>
        <dbReference type="Proteomes" id="UP000237655"/>
    </source>
</evidence>
<keyword evidence="1" id="KW-0444">Lipid biosynthesis</keyword>
<dbReference type="KEGG" id="thas:C6Y53_01170"/>
<sequence length="365" mass="36986">MSRSYRIDEIAAALGAEAAGALDLEVTAAAEPGDAGLGDLALAMSPNYADALGAGRARAAILWPGADWEALGLEAAIFAPRPRMAMSGLTRMLDPGQGFAPGIHPSAVIDPSAILGGDVSIGPLTVVGAGARIGDGSVIGPHCHVGCDAVLGDGAYLREMVSIGARAEIGARFIALPGARVGSDGFSFVTPEVSGAENARKSLGDQGDAKAQAWVRIHSLGNVCIGDDVEIGANSTIDNGTIRATRIGSGSKLDNLVHVGHNTRVGRDCLLCGQVGVSGSVEIGNSVVLGGQTGVVDNIFIGDGVIAGGGTKILSNVPAGRVVMGYPAVKMETHTEIYKAQRRLPRLLRSVAALQKAVSKTGASD</sequence>
<protein>
    <submittedName>
        <fullName evidence="7">UDP-3-O-(3-hydroxymyristoyl)glucosamine N-acyltransferase</fullName>
        <ecNumber evidence="7">2.3.1.191</ecNumber>
    </submittedName>
</protein>
<dbReference type="NCBIfam" id="TIGR01853">
    <property type="entry name" value="lipid_A_lpxD"/>
    <property type="match status" value="1"/>
</dbReference>
<keyword evidence="4" id="KW-0677">Repeat</keyword>
<evidence type="ECO:0000256" key="2">
    <source>
        <dbReference type="ARBA" id="ARBA00022556"/>
    </source>
</evidence>
<dbReference type="Pfam" id="PF00132">
    <property type="entry name" value="Hexapep"/>
    <property type="match status" value="1"/>
</dbReference>
<dbReference type="GO" id="GO:0009245">
    <property type="term" value="P:lipid A biosynthetic process"/>
    <property type="evidence" value="ECO:0007669"/>
    <property type="project" value="UniProtKB-KW"/>
</dbReference>
<accession>A0A2S0ML88</accession>
<evidence type="ECO:0000256" key="6">
    <source>
        <dbReference type="ARBA" id="ARBA00023315"/>
    </source>
</evidence>
<dbReference type="AlphaFoldDB" id="A0A2S0ML88"/>
<dbReference type="PANTHER" id="PTHR43378:SF2">
    <property type="entry name" value="UDP-3-O-ACYLGLUCOSAMINE N-ACYLTRANSFERASE 1, MITOCHONDRIAL-RELATED"/>
    <property type="match status" value="1"/>
</dbReference>
<dbReference type="GO" id="GO:0016410">
    <property type="term" value="F:N-acyltransferase activity"/>
    <property type="evidence" value="ECO:0007669"/>
    <property type="project" value="InterPro"/>
</dbReference>
<dbReference type="NCBIfam" id="NF002060">
    <property type="entry name" value="PRK00892.1"/>
    <property type="match status" value="1"/>
</dbReference>
<evidence type="ECO:0000256" key="5">
    <source>
        <dbReference type="ARBA" id="ARBA00023098"/>
    </source>
</evidence>
<dbReference type="RefSeq" id="WP_106470768.1">
    <property type="nucleotide sequence ID" value="NZ_CP027665.1"/>
</dbReference>
<keyword evidence="5" id="KW-0443">Lipid metabolism</keyword>
<keyword evidence="3 7" id="KW-0808">Transferase</keyword>
<keyword evidence="2" id="KW-0441">Lipid A biosynthesis</keyword>
<dbReference type="PANTHER" id="PTHR43378">
    <property type="entry name" value="UDP-3-O-ACYLGLUCOSAMINE N-ACYLTRANSFERASE"/>
    <property type="match status" value="1"/>
</dbReference>
<evidence type="ECO:0000256" key="3">
    <source>
        <dbReference type="ARBA" id="ARBA00022679"/>
    </source>
</evidence>
<dbReference type="InterPro" id="IPR007691">
    <property type="entry name" value="LpxD"/>
</dbReference>
<name>A0A2S0ML88_9RHOB</name>
<dbReference type="CDD" id="cd03352">
    <property type="entry name" value="LbH_LpxD"/>
    <property type="match status" value="1"/>
</dbReference>